<name>A0A9D6UKE8_UNCSA</name>
<dbReference type="InterPro" id="IPR004358">
    <property type="entry name" value="Sig_transdc_His_kin-like_C"/>
</dbReference>
<dbReference type="InterPro" id="IPR036890">
    <property type="entry name" value="HATPase_C_sf"/>
</dbReference>
<dbReference type="InterPro" id="IPR003661">
    <property type="entry name" value="HisK_dim/P_dom"/>
</dbReference>
<evidence type="ECO:0000256" key="9">
    <source>
        <dbReference type="SAM" id="Phobius"/>
    </source>
</evidence>
<dbReference type="CDD" id="cd00082">
    <property type="entry name" value="HisKA"/>
    <property type="match status" value="1"/>
</dbReference>
<dbReference type="Pfam" id="PF00512">
    <property type="entry name" value="HisKA"/>
    <property type="match status" value="1"/>
</dbReference>
<gene>
    <name evidence="11" type="ORF">HZB08_01850</name>
</gene>
<evidence type="ECO:0000256" key="2">
    <source>
        <dbReference type="ARBA" id="ARBA00012438"/>
    </source>
</evidence>
<evidence type="ECO:0000256" key="5">
    <source>
        <dbReference type="ARBA" id="ARBA00022741"/>
    </source>
</evidence>
<dbReference type="EMBL" id="JACRKR010000093">
    <property type="protein sequence ID" value="MBI5078747.1"/>
    <property type="molecule type" value="Genomic_DNA"/>
</dbReference>
<evidence type="ECO:0000256" key="6">
    <source>
        <dbReference type="ARBA" id="ARBA00022777"/>
    </source>
</evidence>
<keyword evidence="9" id="KW-1133">Transmembrane helix</keyword>
<keyword evidence="9" id="KW-0812">Transmembrane</keyword>
<feature type="transmembrane region" description="Helical" evidence="9">
    <location>
        <begin position="63"/>
        <end position="84"/>
    </location>
</feature>
<dbReference type="Gene3D" id="3.30.565.10">
    <property type="entry name" value="Histidine kinase-like ATPase, C-terminal domain"/>
    <property type="match status" value="1"/>
</dbReference>
<dbReference type="PROSITE" id="PS50109">
    <property type="entry name" value="HIS_KIN"/>
    <property type="match status" value="1"/>
</dbReference>
<feature type="transmembrane region" description="Helical" evidence="9">
    <location>
        <begin position="171"/>
        <end position="191"/>
    </location>
</feature>
<dbReference type="Pfam" id="PF16927">
    <property type="entry name" value="HisKA_7TM"/>
    <property type="match status" value="1"/>
</dbReference>
<proteinExistence type="predicted"/>
<feature type="transmembrane region" description="Helical" evidence="9">
    <location>
        <begin position="96"/>
        <end position="116"/>
    </location>
</feature>
<accession>A0A9D6UKE8</accession>
<keyword evidence="9" id="KW-0472">Membrane</keyword>
<comment type="caution">
    <text evidence="11">The sequence shown here is derived from an EMBL/GenBank/DDBJ whole genome shotgun (WGS) entry which is preliminary data.</text>
</comment>
<dbReference type="GO" id="GO:0005524">
    <property type="term" value="F:ATP binding"/>
    <property type="evidence" value="ECO:0007669"/>
    <property type="project" value="UniProtKB-KW"/>
</dbReference>
<evidence type="ECO:0000256" key="1">
    <source>
        <dbReference type="ARBA" id="ARBA00000085"/>
    </source>
</evidence>
<dbReference type="InterPro" id="IPR031621">
    <property type="entry name" value="HisKA_7TM"/>
</dbReference>
<dbReference type="GO" id="GO:0000155">
    <property type="term" value="F:phosphorelay sensor kinase activity"/>
    <property type="evidence" value="ECO:0007669"/>
    <property type="project" value="InterPro"/>
</dbReference>
<keyword evidence="6" id="KW-0418">Kinase</keyword>
<feature type="transmembrane region" description="Helical" evidence="9">
    <location>
        <begin position="6"/>
        <end position="26"/>
    </location>
</feature>
<evidence type="ECO:0000313" key="11">
    <source>
        <dbReference type="EMBL" id="MBI5078747.1"/>
    </source>
</evidence>
<dbReference type="AlphaFoldDB" id="A0A9D6UKE8"/>
<dbReference type="EC" id="2.7.13.3" evidence="2"/>
<feature type="transmembrane region" description="Helical" evidence="9">
    <location>
        <begin position="136"/>
        <end position="159"/>
    </location>
</feature>
<feature type="transmembrane region" description="Helical" evidence="9">
    <location>
        <begin position="33"/>
        <end position="51"/>
    </location>
</feature>
<dbReference type="Proteomes" id="UP000808761">
    <property type="component" value="Unassembled WGS sequence"/>
</dbReference>
<organism evidence="11 12">
    <name type="scientific">Candidatus Saganbacteria bacterium</name>
    <dbReference type="NCBI Taxonomy" id="2575572"/>
    <lineage>
        <taxon>Bacteria</taxon>
        <taxon>Bacillati</taxon>
        <taxon>Saganbacteria</taxon>
    </lineage>
</organism>
<protein>
    <recommendedName>
        <fullName evidence="2">histidine kinase</fullName>
        <ecNumber evidence="2">2.7.13.3</ecNumber>
    </recommendedName>
</protein>
<dbReference type="InterPro" id="IPR005467">
    <property type="entry name" value="His_kinase_dom"/>
</dbReference>
<evidence type="ECO:0000256" key="7">
    <source>
        <dbReference type="ARBA" id="ARBA00022840"/>
    </source>
</evidence>
<evidence type="ECO:0000256" key="3">
    <source>
        <dbReference type="ARBA" id="ARBA00022553"/>
    </source>
</evidence>
<keyword evidence="8" id="KW-0902">Two-component regulatory system</keyword>
<dbReference type="PANTHER" id="PTHR43065">
    <property type="entry name" value="SENSOR HISTIDINE KINASE"/>
    <property type="match status" value="1"/>
</dbReference>
<dbReference type="SMART" id="SM00388">
    <property type="entry name" value="HisKA"/>
    <property type="match status" value="1"/>
</dbReference>
<feature type="domain" description="Histidine kinase" evidence="10">
    <location>
        <begin position="332"/>
        <end position="538"/>
    </location>
</feature>
<dbReference type="Gene3D" id="1.10.287.130">
    <property type="match status" value="1"/>
</dbReference>
<sequence length="542" mass="60640">MSLNNWLLFFTTLASAAVGFFCFYAGPKKASNIALTLLSAAISGWCFGQFMGDVAASKEAVLFWTRFNIAGAVFIPLFYLYFILSFTNRVKENKRLMGLAAGTAAGFLTLNFTPLFVKDVAPQFAYRFYPVPGIAYPFFAFYLLFLFGIGFFKLSVFLRESRGAINNQAKYVFFGSLVGFLGGMTAFFPVFNLNLPVVSHFSLPLYLTIAVYAIVKHKLLDIRVVIREGLVYSALTALFAAFYVIVVLLSGYFFQSLTRFNEFFTTVTVVFASVLVFQPLRDRVQRGVDRLFFRGSYYYQKTIDDLSSENLKLYRSLQQADKLAALGVVAAGMAHEIKNPLASVKGLTQVLPENLADKDFIQKYSEIVPRQLDRINRIVENLLTFGQPGKLETREIELERTLEEALRLVENQCRKLNIEIVKEFSPVPVIFADPEKLSQAFVNIILNAMQAMPQGGEIKIKTQNSKDSIVIEVSDTGEGIPADRLSNIFDPFYTTKETGSGMGLAVTYRIIKEHTGEIEVESKVGEGTIFKLCLPTRSSPSV</sequence>
<evidence type="ECO:0000313" key="12">
    <source>
        <dbReference type="Proteomes" id="UP000808761"/>
    </source>
</evidence>
<dbReference type="SUPFAM" id="SSF47384">
    <property type="entry name" value="Homodimeric domain of signal transducing histidine kinase"/>
    <property type="match status" value="1"/>
</dbReference>
<dbReference type="PRINTS" id="PR00344">
    <property type="entry name" value="BCTRLSENSOR"/>
</dbReference>
<dbReference type="PANTHER" id="PTHR43065:SF10">
    <property type="entry name" value="PEROXIDE STRESS-ACTIVATED HISTIDINE KINASE MAK3"/>
    <property type="match status" value="1"/>
</dbReference>
<evidence type="ECO:0000259" key="10">
    <source>
        <dbReference type="PROSITE" id="PS50109"/>
    </source>
</evidence>
<dbReference type="InterPro" id="IPR003594">
    <property type="entry name" value="HATPase_dom"/>
</dbReference>
<keyword evidence="7" id="KW-0067">ATP-binding</keyword>
<dbReference type="SMART" id="SM00387">
    <property type="entry name" value="HATPase_c"/>
    <property type="match status" value="1"/>
</dbReference>
<feature type="transmembrane region" description="Helical" evidence="9">
    <location>
        <begin position="230"/>
        <end position="254"/>
    </location>
</feature>
<evidence type="ECO:0000256" key="8">
    <source>
        <dbReference type="ARBA" id="ARBA00023012"/>
    </source>
</evidence>
<keyword evidence="3" id="KW-0597">Phosphoprotein</keyword>
<keyword evidence="5" id="KW-0547">Nucleotide-binding</keyword>
<dbReference type="Pfam" id="PF02518">
    <property type="entry name" value="HATPase_c"/>
    <property type="match status" value="1"/>
</dbReference>
<feature type="transmembrane region" description="Helical" evidence="9">
    <location>
        <begin position="197"/>
        <end position="215"/>
    </location>
</feature>
<dbReference type="SUPFAM" id="SSF55874">
    <property type="entry name" value="ATPase domain of HSP90 chaperone/DNA topoisomerase II/histidine kinase"/>
    <property type="match status" value="1"/>
</dbReference>
<dbReference type="InterPro" id="IPR036097">
    <property type="entry name" value="HisK_dim/P_sf"/>
</dbReference>
<dbReference type="FunFam" id="3.30.565.10:FF:000006">
    <property type="entry name" value="Sensor histidine kinase WalK"/>
    <property type="match status" value="1"/>
</dbReference>
<keyword evidence="4" id="KW-0808">Transferase</keyword>
<reference evidence="11" key="1">
    <citation type="submission" date="2020-07" db="EMBL/GenBank/DDBJ databases">
        <title>Huge and variable diversity of episymbiotic CPR bacteria and DPANN archaea in groundwater ecosystems.</title>
        <authorList>
            <person name="He C.Y."/>
            <person name="Keren R."/>
            <person name="Whittaker M."/>
            <person name="Farag I.F."/>
            <person name="Doudna J."/>
            <person name="Cate J.H.D."/>
            <person name="Banfield J.F."/>
        </authorList>
    </citation>
    <scope>NUCLEOTIDE SEQUENCE</scope>
    <source>
        <strain evidence="11">NC_groundwater_1860_Pr3_B-0.1um_51_7</strain>
    </source>
</reference>
<comment type="catalytic activity">
    <reaction evidence="1">
        <text>ATP + protein L-histidine = ADP + protein N-phospho-L-histidine.</text>
        <dbReference type="EC" id="2.7.13.3"/>
    </reaction>
</comment>
<evidence type="ECO:0000256" key="4">
    <source>
        <dbReference type="ARBA" id="ARBA00022679"/>
    </source>
</evidence>